<dbReference type="PANTHER" id="PTHR30203">
    <property type="entry name" value="OUTER MEMBRANE CATION EFFLUX PROTEIN"/>
    <property type="match status" value="1"/>
</dbReference>
<evidence type="ECO:0000313" key="4">
    <source>
        <dbReference type="Proteomes" id="UP000238348"/>
    </source>
</evidence>
<dbReference type="Pfam" id="PF02321">
    <property type="entry name" value="OEP"/>
    <property type="match status" value="1"/>
</dbReference>
<dbReference type="Gene3D" id="1.20.1600.10">
    <property type="entry name" value="Outer membrane efflux proteins (OEP)"/>
    <property type="match status" value="1"/>
</dbReference>
<dbReference type="InterPro" id="IPR003423">
    <property type="entry name" value="OMP_efflux"/>
</dbReference>
<feature type="signal peptide" evidence="2">
    <location>
        <begin position="1"/>
        <end position="29"/>
    </location>
</feature>
<dbReference type="SUPFAM" id="SSF56954">
    <property type="entry name" value="Outer membrane efflux proteins (OEP)"/>
    <property type="match status" value="1"/>
</dbReference>
<accession>A0A2L0EXY9</accession>
<keyword evidence="2" id="KW-0732">Signal</keyword>
<feature type="chain" id="PRO_5014798124" evidence="2">
    <location>
        <begin position="30"/>
        <end position="418"/>
    </location>
</feature>
<name>A0A2L0EXY9_SORCE</name>
<dbReference type="Proteomes" id="UP000238348">
    <property type="component" value="Chromosome"/>
</dbReference>
<evidence type="ECO:0000256" key="2">
    <source>
        <dbReference type="SAM" id="SignalP"/>
    </source>
</evidence>
<reference evidence="3 4" key="1">
    <citation type="submission" date="2015-09" db="EMBL/GenBank/DDBJ databases">
        <title>Sorangium comparison.</title>
        <authorList>
            <person name="Zaburannyi N."/>
            <person name="Bunk B."/>
            <person name="Overmann J."/>
            <person name="Mueller R."/>
        </authorList>
    </citation>
    <scope>NUCLEOTIDE SEQUENCE [LARGE SCALE GENOMIC DNA]</scope>
    <source>
        <strain evidence="3 4">So ce26</strain>
    </source>
</reference>
<dbReference type="AlphaFoldDB" id="A0A2L0EXY9"/>
<dbReference type="RefSeq" id="WP_104987492.1">
    <property type="nucleotide sequence ID" value="NZ_CP012673.1"/>
</dbReference>
<dbReference type="GO" id="GO:0015562">
    <property type="term" value="F:efflux transmembrane transporter activity"/>
    <property type="evidence" value="ECO:0007669"/>
    <property type="project" value="InterPro"/>
</dbReference>
<evidence type="ECO:0000256" key="1">
    <source>
        <dbReference type="ARBA" id="ARBA00007613"/>
    </source>
</evidence>
<organism evidence="3 4">
    <name type="scientific">Sorangium cellulosum</name>
    <name type="common">Polyangium cellulosum</name>
    <dbReference type="NCBI Taxonomy" id="56"/>
    <lineage>
        <taxon>Bacteria</taxon>
        <taxon>Pseudomonadati</taxon>
        <taxon>Myxococcota</taxon>
        <taxon>Polyangia</taxon>
        <taxon>Polyangiales</taxon>
        <taxon>Polyangiaceae</taxon>
        <taxon>Sorangium</taxon>
    </lineage>
</organism>
<dbReference type="PANTHER" id="PTHR30203:SF24">
    <property type="entry name" value="BLR4935 PROTEIN"/>
    <property type="match status" value="1"/>
</dbReference>
<proteinExistence type="inferred from homology"/>
<dbReference type="OrthoDB" id="5381209at2"/>
<protein>
    <submittedName>
        <fullName evidence="3">Metal ion efflux outer membrane protein</fullName>
    </submittedName>
</protein>
<gene>
    <name evidence="3" type="ORF">SOCE26_056400</name>
</gene>
<dbReference type="EMBL" id="CP012673">
    <property type="protein sequence ID" value="AUX44177.1"/>
    <property type="molecule type" value="Genomic_DNA"/>
</dbReference>
<sequence length="418" mass="42865">MLRPCVRRLFVASSIALHLLLWIAPRASAAAAPPLTRARVAELARAAPAARVAAAEAGVARAATSAAGVLSLENPVLTGMGGVRLNPDGSKPAAASAALEWPIALGGQRGERIAAAQAEQRAAEAGAEDSRRRVLLAALLQHALVLRDERQVALARARVALAARLHAAAERQRKAGEVPEVDVILALLQKGRDAAAAEAAAGARDADKAALFALLGLPAQGAQDLAVEGPLVPPDEPPPLAASLGDVARRPDVGAAEASVDAARARLSRERAAGWPTVSVIAQVERDDGANIGMLGLAVPLPILNANDAGTATAAAEVEVARARADAARAGAAGELHQLHARYVATKEALKALAPTATLMQQAAAISARGYELGEKDLASVLLVRREVIEAEAALLEAEHAHAVAKIELLVAAGRVFR</sequence>
<evidence type="ECO:0000313" key="3">
    <source>
        <dbReference type="EMBL" id="AUX44177.1"/>
    </source>
</evidence>
<dbReference type="InterPro" id="IPR010131">
    <property type="entry name" value="MdtP/NodT-like"/>
</dbReference>
<comment type="similarity">
    <text evidence="1">Belongs to the outer membrane factor (OMF) (TC 1.B.17) family.</text>
</comment>